<dbReference type="InterPro" id="IPR003658">
    <property type="entry name" value="Anti-sigma_ant"/>
</dbReference>
<sequence>MQSFRPLTVDLCHEQDDVWLTLTGELDLSAAPLLAASIEYCLHAPVNGLALDLGAVSFCDCTGLSTLLVAARRAGAAGMAFRVHRPSPMVLRMFVVTGSVSALLGPSLNQRTVHSFAPPAERPMAYGRELSSGPGGRSPAETGVEGDSARLRAENDQLQEALRSRTAIDQSLGILTVRASCSIEESWPLLVEISQHSNIKLRVVAAALVDVTRGIPLPAAIGHATNQALKQRKGSVQPMPTGRKTTPRRRTAPGLTVPTTGAYISTALPDAVPGSPATTPSNSN</sequence>
<comment type="caution">
    <text evidence="6">The sequence shown here is derived from an EMBL/GenBank/DDBJ whole genome shotgun (WGS) entry which is preliminary data.</text>
</comment>
<dbReference type="Proteomes" id="UP000664167">
    <property type="component" value="Unassembled WGS sequence"/>
</dbReference>
<keyword evidence="7" id="KW-1185">Reference proteome</keyword>
<dbReference type="SMART" id="SM01012">
    <property type="entry name" value="ANTAR"/>
    <property type="match status" value="1"/>
</dbReference>
<evidence type="ECO:0000256" key="2">
    <source>
        <dbReference type="RuleBase" id="RU003749"/>
    </source>
</evidence>
<feature type="region of interest" description="Disordered" evidence="3">
    <location>
        <begin position="124"/>
        <end position="149"/>
    </location>
</feature>
<evidence type="ECO:0000313" key="7">
    <source>
        <dbReference type="Proteomes" id="UP000664167"/>
    </source>
</evidence>
<reference evidence="6" key="1">
    <citation type="submission" date="2021-03" db="EMBL/GenBank/DDBJ databases">
        <title>Streptomyces poriferae sp. nov., a novel marine sponge-derived Actinobacteria species with anti-MRSA activity.</title>
        <authorList>
            <person name="Sandoval-Powers M."/>
            <person name="Kralova S."/>
            <person name="Nguyen G.-S."/>
            <person name="Fawwal D."/>
            <person name="Degnes K."/>
            <person name="Klinkenberg G."/>
            <person name="Sletta H."/>
            <person name="Wentzel A."/>
            <person name="Liles M.R."/>
        </authorList>
    </citation>
    <scope>NUCLEOTIDE SEQUENCE</scope>
    <source>
        <strain evidence="6">DSM 41794</strain>
    </source>
</reference>
<dbReference type="Gene3D" id="1.10.10.10">
    <property type="entry name" value="Winged helix-like DNA-binding domain superfamily/Winged helix DNA-binding domain"/>
    <property type="match status" value="1"/>
</dbReference>
<gene>
    <name evidence="6" type="ORF">J0695_01250</name>
</gene>
<evidence type="ECO:0000259" key="4">
    <source>
        <dbReference type="PROSITE" id="PS50801"/>
    </source>
</evidence>
<evidence type="ECO:0000256" key="3">
    <source>
        <dbReference type="SAM" id="MobiDB-lite"/>
    </source>
</evidence>
<dbReference type="InterPro" id="IPR058548">
    <property type="entry name" value="MlaB-like_STAS"/>
</dbReference>
<proteinExistence type="inferred from homology"/>
<protein>
    <recommendedName>
        <fullName evidence="2">Anti-sigma factor antagonist</fullName>
    </recommendedName>
</protein>
<dbReference type="NCBIfam" id="TIGR00377">
    <property type="entry name" value="ant_ant_sig"/>
    <property type="match status" value="1"/>
</dbReference>
<dbReference type="GO" id="GO:0003723">
    <property type="term" value="F:RNA binding"/>
    <property type="evidence" value="ECO:0007669"/>
    <property type="project" value="InterPro"/>
</dbReference>
<dbReference type="InterPro" id="IPR036388">
    <property type="entry name" value="WH-like_DNA-bd_sf"/>
</dbReference>
<dbReference type="Pfam" id="PF13466">
    <property type="entry name" value="STAS_2"/>
    <property type="match status" value="1"/>
</dbReference>
<dbReference type="InterPro" id="IPR011006">
    <property type="entry name" value="CheY-like_superfamily"/>
</dbReference>
<feature type="region of interest" description="Disordered" evidence="3">
    <location>
        <begin position="231"/>
        <end position="260"/>
    </location>
</feature>
<feature type="domain" description="STAS" evidence="4">
    <location>
        <begin position="20"/>
        <end position="98"/>
    </location>
</feature>
<dbReference type="Gene3D" id="3.30.750.24">
    <property type="entry name" value="STAS domain"/>
    <property type="match status" value="1"/>
</dbReference>
<dbReference type="InterPro" id="IPR005561">
    <property type="entry name" value="ANTAR"/>
</dbReference>
<evidence type="ECO:0000313" key="6">
    <source>
        <dbReference type="EMBL" id="MBO0510443.1"/>
    </source>
</evidence>
<organism evidence="6 7">
    <name type="scientific">Streptomyces beijiangensis</name>
    <dbReference type="NCBI Taxonomy" id="163361"/>
    <lineage>
        <taxon>Bacteria</taxon>
        <taxon>Bacillati</taxon>
        <taxon>Actinomycetota</taxon>
        <taxon>Actinomycetes</taxon>
        <taxon>Kitasatosporales</taxon>
        <taxon>Streptomycetaceae</taxon>
        <taxon>Streptomyces</taxon>
    </lineage>
</organism>
<dbReference type="Pfam" id="PF03861">
    <property type="entry name" value="ANTAR"/>
    <property type="match status" value="1"/>
</dbReference>
<evidence type="ECO:0000259" key="5">
    <source>
        <dbReference type="PROSITE" id="PS50921"/>
    </source>
</evidence>
<dbReference type="PROSITE" id="PS50801">
    <property type="entry name" value="STAS"/>
    <property type="match status" value="1"/>
</dbReference>
<dbReference type="RefSeq" id="WP_206959256.1">
    <property type="nucleotide sequence ID" value="NZ_BAAAJJ010000008.1"/>
</dbReference>
<dbReference type="CDD" id="cd07043">
    <property type="entry name" value="STAS_anti-anti-sigma_factors"/>
    <property type="match status" value="1"/>
</dbReference>
<dbReference type="InterPro" id="IPR036513">
    <property type="entry name" value="STAS_dom_sf"/>
</dbReference>
<evidence type="ECO:0000256" key="1">
    <source>
        <dbReference type="ARBA" id="ARBA00009013"/>
    </source>
</evidence>
<accession>A0A939F299</accession>
<dbReference type="PROSITE" id="PS50921">
    <property type="entry name" value="ANTAR"/>
    <property type="match status" value="1"/>
</dbReference>
<dbReference type="GO" id="GO:0043856">
    <property type="term" value="F:anti-sigma factor antagonist activity"/>
    <property type="evidence" value="ECO:0007669"/>
    <property type="project" value="InterPro"/>
</dbReference>
<dbReference type="AlphaFoldDB" id="A0A939F299"/>
<dbReference type="SUPFAM" id="SSF52091">
    <property type="entry name" value="SpoIIaa-like"/>
    <property type="match status" value="1"/>
</dbReference>
<comment type="similarity">
    <text evidence="1 2">Belongs to the anti-sigma-factor antagonist family.</text>
</comment>
<name>A0A939F299_9ACTN</name>
<feature type="domain" description="ANTAR" evidence="5">
    <location>
        <begin position="148"/>
        <end position="209"/>
    </location>
</feature>
<dbReference type="SUPFAM" id="SSF52172">
    <property type="entry name" value="CheY-like"/>
    <property type="match status" value="1"/>
</dbReference>
<dbReference type="EMBL" id="JAFLRJ010000007">
    <property type="protein sequence ID" value="MBO0510443.1"/>
    <property type="molecule type" value="Genomic_DNA"/>
</dbReference>
<dbReference type="InterPro" id="IPR002645">
    <property type="entry name" value="STAS_dom"/>
</dbReference>